<dbReference type="AlphaFoldDB" id="A0A2U3AP15"/>
<protein>
    <submittedName>
        <fullName evidence="2">Uncharacterized protein</fullName>
    </submittedName>
</protein>
<dbReference type="RefSeq" id="WP_109305294.1">
    <property type="nucleotide sequence ID" value="NZ_BJUF01000016.1"/>
</dbReference>
<feature type="transmembrane region" description="Helical" evidence="1">
    <location>
        <begin position="27"/>
        <end position="47"/>
    </location>
</feature>
<keyword evidence="1" id="KW-0472">Membrane</keyword>
<name>A0A2U3AP15_9BACL</name>
<evidence type="ECO:0000313" key="2">
    <source>
        <dbReference type="EMBL" id="PWI26271.1"/>
    </source>
</evidence>
<dbReference type="OrthoDB" id="1925744at2"/>
<keyword evidence="3" id="KW-1185">Reference proteome</keyword>
<reference evidence="2 3" key="1">
    <citation type="submission" date="2018-05" db="EMBL/GenBank/DDBJ databases">
        <title>Kurthia sibirica genome sequence.</title>
        <authorList>
            <person name="Maclea K.S."/>
            <person name="Goen A.E."/>
        </authorList>
    </citation>
    <scope>NUCLEOTIDE SEQUENCE [LARGE SCALE GENOMIC DNA]</scope>
    <source>
        <strain evidence="2 3">ATCC 49154</strain>
    </source>
</reference>
<comment type="caution">
    <text evidence="2">The sequence shown here is derived from an EMBL/GenBank/DDBJ whole genome shotgun (WGS) entry which is preliminary data.</text>
</comment>
<gene>
    <name evidence="2" type="ORF">DEX24_04920</name>
</gene>
<dbReference type="EMBL" id="QFVR01000004">
    <property type="protein sequence ID" value="PWI26271.1"/>
    <property type="molecule type" value="Genomic_DNA"/>
</dbReference>
<organism evidence="2 3">
    <name type="scientific">Kurthia sibirica</name>
    <dbReference type="NCBI Taxonomy" id="202750"/>
    <lineage>
        <taxon>Bacteria</taxon>
        <taxon>Bacillati</taxon>
        <taxon>Bacillota</taxon>
        <taxon>Bacilli</taxon>
        <taxon>Bacillales</taxon>
        <taxon>Caryophanaceae</taxon>
        <taxon>Kurthia</taxon>
    </lineage>
</organism>
<feature type="transmembrane region" description="Helical" evidence="1">
    <location>
        <begin position="59"/>
        <end position="87"/>
    </location>
</feature>
<keyword evidence="1" id="KW-0812">Transmembrane</keyword>
<sequence length="101" mass="11185">MFLIPTIVAFLYELFLAIPFVGGATVLATGFGTVTLAFIIHIVVLVTRFAVGGSKAVPIIAIFLTIFTFIPFIAWFCHAIIAIMYLVDLIFSRPKVNQYTR</sequence>
<dbReference type="Proteomes" id="UP000245938">
    <property type="component" value="Unassembled WGS sequence"/>
</dbReference>
<keyword evidence="1" id="KW-1133">Transmembrane helix</keyword>
<proteinExistence type="predicted"/>
<accession>A0A2U3AP15</accession>
<evidence type="ECO:0000256" key="1">
    <source>
        <dbReference type="SAM" id="Phobius"/>
    </source>
</evidence>
<evidence type="ECO:0000313" key="3">
    <source>
        <dbReference type="Proteomes" id="UP000245938"/>
    </source>
</evidence>